<proteinExistence type="predicted"/>
<accession>A0A2W6MRV5</accession>
<evidence type="ECO:0000313" key="3">
    <source>
        <dbReference type="Proteomes" id="UP000249746"/>
    </source>
</evidence>
<evidence type="ECO:0000313" key="2">
    <source>
        <dbReference type="EMBL" id="PZT47267.1"/>
    </source>
</evidence>
<dbReference type="EMBL" id="NBIU01000053">
    <property type="protein sequence ID" value="PZT47267.1"/>
    <property type="molecule type" value="Genomic_DNA"/>
</dbReference>
<feature type="transmembrane region" description="Helical" evidence="1">
    <location>
        <begin position="45"/>
        <end position="70"/>
    </location>
</feature>
<keyword evidence="3" id="KW-1185">Reference proteome</keyword>
<sequence length="73" mass="8562">MKRTDAFLAKIAFLTHFKLVFKAFLILGVFIGLILFPFMKEPIKNFFQILGGFALFLVFLYIVTLIYLILQRK</sequence>
<protein>
    <submittedName>
        <fullName evidence="2">Uncharacterized protein</fullName>
    </submittedName>
</protein>
<gene>
    <name evidence="2" type="ORF">B6S12_10000</name>
</gene>
<dbReference type="Proteomes" id="UP000249746">
    <property type="component" value="Unassembled WGS sequence"/>
</dbReference>
<dbReference type="AlphaFoldDB" id="A0A2W6MRV5"/>
<organism evidence="2 3">
    <name type="scientific">Helicobacter valdiviensis</name>
    <dbReference type="NCBI Taxonomy" id="1458358"/>
    <lineage>
        <taxon>Bacteria</taxon>
        <taxon>Pseudomonadati</taxon>
        <taxon>Campylobacterota</taxon>
        <taxon>Epsilonproteobacteria</taxon>
        <taxon>Campylobacterales</taxon>
        <taxon>Helicobacteraceae</taxon>
        <taxon>Helicobacter</taxon>
    </lineage>
</organism>
<keyword evidence="1" id="KW-1133">Transmembrane helix</keyword>
<comment type="caution">
    <text evidence="2">The sequence shown here is derived from an EMBL/GenBank/DDBJ whole genome shotgun (WGS) entry which is preliminary data.</text>
</comment>
<keyword evidence="1" id="KW-0812">Transmembrane</keyword>
<evidence type="ECO:0000256" key="1">
    <source>
        <dbReference type="SAM" id="Phobius"/>
    </source>
</evidence>
<feature type="transmembrane region" description="Helical" evidence="1">
    <location>
        <begin position="20"/>
        <end position="39"/>
    </location>
</feature>
<name>A0A2W6MRV5_9HELI</name>
<reference evidence="2 3" key="1">
    <citation type="submission" date="2017-03" db="EMBL/GenBank/DDBJ databases">
        <title>Genomic and clinical evidence uncovers the enterohepatic species Helicobacter valdiviensis as a potential human intestinal pathogen.</title>
        <authorList>
            <person name="Fresia P."/>
            <person name="Jara R."/>
            <person name="Sierra R."/>
            <person name="Ferres I."/>
            <person name="Greif G."/>
            <person name="Iraola G."/>
            <person name="Collado L."/>
        </authorList>
    </citation>
    <scope>NUCLEOTIDE SEQUENCE [LARGE SCALE GENOMIC DNA]</scope>
    <source>
        <strain evidence="2 3">WBE14</strain>
    </source>
</reference>
<keyword evidence="1" id="KW-0472">Membrane</keyword>